<name>A0A6A4HZW1_9AGAR</name>
<keyword evidence="2" id="KW-1185">Reference proteome</keyword>
<gene>
    <name evidence="1" type="ORF">BT96DRAFT_917059</name>
</gene>
<protein>
    <submittedName>
        <fullName evidence="1">Uncharacterized protein</fullName>
    </submittedName>
</protein>
<evidence type="ECO:0000313" key="2">
    <source>
        <dbReference type="Proteomes" id="UP000799118"/>
    </source>
</evidence>
<organism evidence="1 2">
    <name type="scientific">Gymnopus androsaceus JB14</name>
    <dbReference type="NCBI Taxonomy" id="1447944"/>
    <lineage>
        <taxon>Eukaryota</taxon>
        <taxon>Fungi</taxon>
        <taxon>Dikarya</taxon>
        <taxon>Basidiomycota</taxon>
        <taxon>Agaricomycotina</taxon>
        <taxon>Agaricomycetes</taxon>
        <taxon>Agaricomycetidae</taxon>
        <taxon>Agaricales</taxon>
        <taxon>Marasmiineae</taxon>
        <taxon>Omphalotaceae</taxon>
        <taxon>Gymnopus</taxon>
    </lineage>
</organism>
<accession>A0A6A4HZW1</accession>
<proteinExistence type="predicted"/>
<evidence type="ECO:0000313" key="1">
    <source>
        <dbReference type="EMBL" id="KAE9404089.1"/>
    </source>
</evidence>
<dbReference type="AlphaFoldDB" id="A0A6A4HZW1"/>
<sequence length="60" mass="6303">MGSLPYVTSIYPVMVVVLVTLEKNDYGSSIPIFHTPGGTGLSCTGTIVSEQATTKSIPPF</sequence>
<dbReference type="Proteomes" id="UP000799118">
    <property type="component" value="Unassembled WGS sequence"/>
</dbReference>
<reference evidence="1" key="1">
    <citation type="journal article" date="2019" name="Environ. Microbiol.">
        <title>Fungal ecological strategies reflected in gene transcription - a case study of two litter decomposers.</title>
        <authorList>
            <person name="Barbi F."/>
            <person name="Kohler A."/>
            <person name="Barry K."/>
            <person name="Baskaran P."/>
            <person name="Daum C."/>
            <person name="Fauchery L."/>
            <person name="Ihrmark K."/>
            <person name="Kuo A."/>
            <person name="LaButti K."/>
            <person name="Lipzen A."/>
            <person name="Morin E."/>
            <person name="Grigoriev I.V."/>
            <person name="Henrissat B."/>
            <person name="Lindahl B."/>
            <person name="Martin F."/>
        </authorList>
    </citation>
    <scope>NUCLEOTIDE SEQUENCE</scope>
    <source>
        <strain evidence="1">JB14</strain>
    </source>
</reference>
<dbReference type="OrthoDB" id="10509109at2759"/>
<dbReference type="EMBL" id="ML769419">
    <property type="protein sequence ID" value="KAE9404089.1"/>
    <property type="molecule type" value="Genomic_DNA"/>
</dbReference>